<organism evidence="2 3">
    <name type="scientific">Rhizoctonia solani AG-3 Rhs1AP</name>
    <dbReference type="NCBI Taxonomy" id="1086054"/>
    <lineage>
        <taxon>Eukaryota</taxon>
        <taxon>Fungi</taxon>
        <taxon>Dikarya</taxon>
        <taxon>Basidiomycota</taxon>
        <taxon>Agaricomycotina</taxon>
        <taxon>Agaricomycetes</taxon>
        <taxon>Cantharellales</taxon>
        <taxon>Ceratobasidiaceae</taxon>
        <taxon>Rhizoctonia</taxon>
    </lineage>
</organism>
<proteinExistence type="predicted"/>
<evidence type="ECO:0000313" key="3">
    <source>
        <dbReference type="Proteomes" id="UP000030108"/>
    </source>
</evidence>
<sequence>MDSPGIWPQRNHRRSKHPPVANLKRSALNKTSPVCDKDACVKLHSPFRDRR</sequence>
<evidence type="ECO:0000256" key="1">
    <source>
        <dbReference type="SAM" id="MobiDB-lite"/>
    </source>
</evidence>
<gene>
    <name evidence="2" type="ORF">RSOL_219790</name>
</gene>
<dbReference type="AlphaFoldDB" id="X8J834"/>
<dbReference type="EMBL" id="JATN01000322">
    <property type="protein sequence ID" value="EUC57391.1"/>
    <property type="molecule type" value="Genomic_DNA"/>
</dbReference>
<reference evidence="3" key="1">
    <citation type="journal article" date="2014" name="Genome Announc.">
        <title>Draft genome sequence of the plant-pathogenic soil fungus Rhizoctonia solani anastomosis group 3 strain Rhs1AP.</title>
        <authorList>
            <person name="Cubeta M.A."/>
            <person name="Thomas E."/>
            <person name="Dean R.A."/>
            <person name="Jabaji S."/>
            <person name="Neate S.M."/>
            <person name="Tavantzis S."/>
            <person name="Toda T."/>
            <person name="Vilgalys R."/>
            <person name="Bharathan N."/>
            <person name="Fedorova-Abrams N."/>
            <person name="Pakala S.B."/>
            <person name="Pakala S.M."/>
            <person name="Zafar N."/>
            <person name="Joardar V."/>
            <person name="Losada L."/>
            <person name="Nierman W.C."/>
        </authorList>
    </citation>
    <scope>NUCLEOTIDE SEQUENCE [LARGE SCALE GENOMIC DNA]</scope>
    <source>
        <strain evidence="3">AG-3</strain>
    </source>
</reference>
<dbReference type="Proteomes" id="UP000030108">
    <property type="component" value="Unassembled WGS sequence"/>
</dbReference>
<evidence type="ECO:0000313" key="2">
    <source>
        <dbReference type="EMBL" id="EUC57391.1"/>
    </source>
</evidence>
<name>X8J834_9AGAM</name>
<protein>
    <submittedName>
        <fullName evidence="2">Uncharacterized protein</fullName>
    </submittedName>
</protein>
<accession>X8J834</accession>
<comment type="caution">
    <text evidence="2">The sequence shown here is derived from an EMBL/GenBank/DDBJ whole genome shotgun (WGS) entry which is preliminary data.</text>
</comment>
<feature type="region of interest" description="Disordered" evidence="1">
    <location>
        <begin position="1"/>
        <end position="21"/>
    </location>
</feature>